<keyword evidence="2" id="KW-0542">Nucleomorph</keyword>
<evidence type="ECO:0000313" key="2">
    <source>
        <dbReference type="EMBL" id="AFP65484.1"/>
    </source>
</evidence>
<reference evidence="2 3" key="1">
    <citation type="journal article" date="2012" name="Genome Biol. Evol.">
        <title>Nucleomorph genome sequence of the cryptophyte alga Chroomonas mesostigmatica CCMP1168 reveals lineage-specific gene loss and genome complexity.</title>
        <authorList>
            <person name="Moore C.E."/>
            <person name="Curtis B."/>
            <person name="Mills T."/>
            <person name="Tanifuji G."/>
            <person name="Archibald J.M."/>
        </authorList>
    </citation>
    <scope>NUCLEOTIDE SEQUENCE [LARGE SCALE GENOMIC DNA]</scope>
    <source>
        <strain evidence="2 3">CCMP1168</strain>
    </source>
</reference>
<sequence>MVLFAIEFFVENILIYSKIWTIFFFHIFLNFFLFIFSKFHTSIHCFFFFLEFLSRRVPTYKKNKIKEILKVVKYRKTFENCKRKKFVRNCYEYIDTKKIFLNKKAIIRVLSNFDYKTKRKFVNIEKLSVLLYNHFYFYFSKKKKERILVIFTGLNPVDKQKKHAFMIFSQNWEKVFKLIADGNYPIDAYHYFCYSNIKKKFFSLIHKIWNKLFKLYFQFKILH</sequence>
<keyword evidence="1" id="KW-0472">Membrane</keyword>
<keyword evidence="1" id="KW-1133">Transmembrane helix</keyword>
<dbReference type="EMBL" id="CP003681">
    <property type="protein sequence ID" value="AFP65484.1"/>
    <property type="molecule type" value="Genomic_DNA"/>
</dbReference>
<evidence type="ECO:0000313" key="3">
    <source>
        <dbReference type="Proteomes" id="UP000243348"/>
    </source>
</evidence>
<dbReference type="Proteomes" id="UP000243348">
    <property type="component" value="Nucleomorph 2"/>
</dbReference>
<name>J7G367_9CRYP</name>
<organism evidence="2 3">
    <name type="scientific">Chroomonas mesostigmatica CCMP1168</name>
    <dbReference type="NCBI Taxonomy" id="1195612"/>
    <lineage>
        <taxon>Eukaryota</taxon>
        <taxon>Cryptophyceae</taxon>
        <taxon>Pyrenomonadales</taxon>
        <taxon>Chroomonadaceae</taxon>
        <taxon>Chroomonas</taxon>
    </lineage>
</organism>
<dbReference type="AlphaFoldDB" id="J7G367"/>
<evidence type="ECO:0000256" key="1">
    <source>
        <dbReference type="SAM" id="Phobius"/>
    </source>
</evidence>
<accession>J7G367</accession>
<feature type="transmembrane region" description="Helical" evidence="1">
    <location>
        <begin position="20"/>
        <end position="53"/>
    </location>
</feature>
<protein>
    <submittedName>
        <fullName evidence="2">Uncharacterized protein</fullName>
    </submittedName>
</protein>
<keyword evidence="1" id="KW-0812">Transmembrane</keyword>
<proteinExistence type="predicted"/>
<gene>
    <name evidence="2" type="ORF">CMESO_316</name>
</gene>
<geneLocation type="nucleomorph" evidence="2"/>